<keyword evidence="11" id="KW-1185">Reference proteome</keyword>
<keyword evidence="4 8" id="KW-0285">Flavoprotein</keyword>
<evidence type="ECO:0000256" key="5">
    <source>
        <dbReference type="ARBA" id="ARBA00022827"/>
    </source>
</evidence>
<dbReference type="GO" id="GO:0035999">
    <property type="term" value="P:tetrahydrofolate interconversion"/>
    <property type="evidence" value="ECO:0007669"/>
    <property type="project" value="UniProtKB-UniPathway"/>
</dbReference>
<evidence type="ECO:0000313" key="10">
    <source>
        <dbReference type="EMBL" id="GGI04110.1"/>
    </source>
</evidence>
<evidence type="ECO:0000256" key="9">
    <source>
        <dbReference type="SAM" id="MobiDB-lite"/>
    </source>
</evidence>
<comment type="pathway">
    <text evidence="2 8">One-carbon metabolism; tetrahydrofolate interconversion.</text>
</comment>
<dbReference type="InterPro" id="IPR029041">
    <property type="entry name" value="FAD-linked_oxidoreductase-like"/>
</dbReference>
<reference evidence="10" key="1">
    <citation type="journal article" date="2014" name="Int. J. Syst. Evol. Microbiol.">
        <title>Complete genome sequence of Corynebacterium casei LMG S-19264T (=DSM 44701T), isolated from a smear-ripened cheese.</title>
        <authorList>
            <consortium name="US DOE Joint Genome Institute (JGI-PGF)"/>
            <person name="Walter F."/>
            <person name="Albersmeier A."/>
            <person name="Kalinowski J."/>
            <person name="Ruckert C."/>
        </authorList>
    </citation>
    <scope>NUCLEOTIDE SEQUENCE</scope>
    <source>
        <strain evidence="10">CGMCC 1.14988</strain>
    </source>
</reference>
<reference evidence="10" key="2">
    <citation type="submission" date="2020-09" db="EMBL/GenBank/DDBJ databases">
        <authorList>
            <person name="Sun Q."/>
            <person name="Zhou Y."/>
        </authorList>
    </citation>
    <scope>NUCLEOTIDE SEQUENCE</scope>
    <source>
        <strain evidence="10">CGMCC 1.14988</strain>
    </source>
</reference>
<dbReference type="GO" id="GO:0005829">
    <property type="term" value="C:cytosol"/>
    <property type="evidence" value="ECO:0007669"/>
    <property type="project" value="TreeGrafter"/>
</dbReference>
<accession>A0A8J3ACB4</accession>
<dbReference type="InterPro" id="IPR003171">
    <property type="entry name" value="Mehydrof_redctse-like"/>
</dbReference>
<dbReference type="EMBL" id="BMHA01000002">
    <property type="protein sequence ID" value="GGI04110.1"/>
    <property type="molecule type" value="Genomic_DNA"/>
</dbReference>
<evidence type="ECO:0000313" key="11">
    <source>
        <dbReference type="Proteomes" id="UP000650511"/>
    </source>
</evidence>
<dbReference type="Proteomes" id="UP000650511">
    <property type="component" value="Unassembled WGS sequence"/>
</dbReference>
<dbReference type="PANTHER" id="PTHR45754">
    <property type="entry name" value="METHYLENETETRAHYDROFOLATE REDUCTASE"/>
    <property type="match status" value="1"/>
</dbReference>
<evidence type="ECO:0000256" key="7">
    <source>
        <dbReference type="ARBA" id="ARBA00048628"/>
    </source>
</evidence>
<protein>
    <recommendedName>
        <fullName evidence="8">Methylenetetrahydrofolate reductase</fullName>
    </recommendedName>
</protein>
<evidence type="ECO:0000256" key="2">
    <source>
        <dbReference type="ARBA" id="ARBA00004777"/>
    </source>
</evidence>
<dbReference type="AlphaFoldDB" id="A0A8J3ACB4"/>
<evidence type="ECO:0000256" key="6">
    <source>
        <dbReference type="ARBA" id="ARBA00023002"/>
    </source>
</evidence>
<comment type="catalytic activity">
    <reaction evidence="7">
        <text>(6S)-5-methyl-5,6,7,8-tetrahydrofolate + NAD(+) = (6R)-5,10-methylene-5,6,7,8-tetrahydrofolate + NADH + H(+)</text>
        <dbReference type="Rhea" id="RHEA:19821"/>
        <dbReference type="ChEBI" id="CHEBI:15378"/>
        <dbReference type="ChEBI" id="CHEBI:15636"/>
        <dbReference type="ChEBI" id="CHEBI:18608"/>
        <dbReference type="ChEBI" id="CHEBI:57540"/>
        <dbReference type="ChEBI" id="CHEBI:57945"/>
        <dbReference type="EC" id="1.5.1.54"/>
    </reaction>
    <physiologicalReaction direction="right-to-left" evidence="7">
        <dbReference type="Rhea" id="RHEA:19823"/>
    </physiologicalReaction>
</comment>
<dbReference type="RefSeq" id="WP_205745318.1">
    <property type="nucleotide sequence ID" value="NZ_BMHA01000002.1"/>
</dbReference>
<feature type="region of interest" description="Disordered" evidence="9">
    <location>
        <begin position="1"/>
        <end position="24"/>
    </location>
</feature>
<dbReference type="SUPFAM" id="SSF51730">
    <property type="entry name" value="FAD-linked oxidoreductase"/>
    <property type="match status" value="1"/>
</dbReference>
<evidence type="ECO:0000256" key="3">
    <source>
        <dbReference type="ARBA" id="ARBA00006743"/>
    </source>
</evidence>
<dbReference type="Pfam" id="PF02219">
    <property type="entry name" value="MTHFR"/>
    <property type="match status" value="1"/>
</dbReference>
<organism evidence="10 11">
    <name type="scientific">Egicoccus halophilus</name>
    <dbReference type="NCBI Taxonomy" id="1670830"/>
    <lineage>
        <taxon>Bacteria</taxon>
        <taxon>Bacillati</taxon>
        <taxon>Actinomycetota</taxon>
        <taxon>Nitriliruptoria</taxon>
        <taxon>Egicoccales</taxon>
        <taxon>Egicoccaceae</taxon>
        <taxon>Egicoccus</taxon>
    </lineage>
</organism>
<gene>
    <name evidence="10" type="ORF">GCM10011354_07420</name>
</gene>
<dbReference type="GO" id="GO:0009086">
    <property type="term" value="P:methionine biosynthetic process"/>
    <property type="evidence" value="ECO:0007669"/>
    <property type="project" value="TreeGrafter"/>
</dbReference>
<keyword evidence="6 8" id="KW-0560">Oxidoreductase</keyword>
<comment type="cofactor">
    <cofactor evidence="1 8">
        <name>FAD</name>
        <dbReference type="ChEBI" id="CHEBI:57692"/>
    </cofactor>
</comment>
<name>A0A8J3ACB4_9ACTN</name>
<dbReference type="UniPathway" id="UPA00193"/>
<comment type="caution">
    <text evidence="10">The sequence shown here is derived from an EMBL/GenBank/DDBJ whole genome shotgun (WGS) entry which is preliminary data.</text>
</comment>
<proteinExistence type="inferred from homology"/>
<comment type="similarity">
    <text evidence="3 8">Belongs to the methylenetetrahydrofolate reductase family.</text>
</comment>
<evidence type="ECO:0000256" key="4">
    <source>
        <dbReference type="ARBA" id="ARBA00022630"/>
    </source>
</evidence>
<dbReference type="GO" id="GO:0071949">
    <property type="term" value="F:FAD binding"/>
    <property type="evidence" value="ECO:0007669"/>
    <property type="project" value="TreeGrafter"/>
</dbReference>
<dbReference type="GO" id="GO:0106312">
    <property type="term" value="F:methylenetetrahydrofolate reductase (NADH) activity"/>
    <property type="evidence" value="ECO:0007669"/>
    <property type="project" value="UniProtKB-EC"/>
</dbReference>
<sequence length="301" mass="32561">MSESHSVGGRPDEPGDEDTPRPTVAPIDLAGLVRNIGYEVMPFKKTEASVLQHVPKDVPLTVTAAEGRGLDATLDLAVALARAGYRVAPHLAARLVEDHGQLRRITERLDEAGIRSLFVIGGDAPEPHGPFSSAKELIDALDGIGFSYENLGVGGYPEGHASIPEAALDTALHQKATHADRIITQICFAPDTIAAWASRLEQAGVHVPIHLGVPGPVNRQKLMRISAGIGLGQSARFLQKQQNLVWRLLVPGGYNPTRLLRRLGKTLSQTPTYVSGLHIFTFNELERTEAWRQKLLASVRA</sequence>
<keyword evidence="5 8" id="KW-0274">FAD</keyword>
<evidence type="ECO:0000256" key="8">
    <source>
        <dbReference type="RuleBase" id="RU003862"/>
    </source>
</evidence>
<dbReference type="PANTHER" id="PTHR45754:SF3">
    <property type="entry name" value="METHYLENETETRAHYDROFOLATE REDUCTASE (NADPH)"/>
    <property type="match status" value="1"/>
</dbReference>
<evidence type="ECO:0000256" key="1">
    <source>
        <dbReference type="ARBA" id="ARBA00001974"/>
    </source>
</evidence>
<dbReference type="Gene3D" id="3.20.20.220">
    <property type="match status" value="1"/>
</dbReference>